<comment type="caution">
    <text evidence="5">The sequence shown here is derived from an EMBL/GenBank/DDBJ whole genome shotgun (WGS) entry which is preliminary data.</text>
</comment>
<evidence type="ECO:0000313" key="6">
    <source>
        <dbReference type="Proteomes" id="UP000476332"/>
    </source>
</evidence>
<dbReference type="GO" id="GO:0003700">
    <property type="term" value="F:DNA-binding transcription factor activity"/>
    <property type="evidence" value="ECO:0007669"/>
    <property type="project" value="InterPro"/>
</dbReference>
<organism evidence="5 6">
    <name type="scientific">Aurantimonas aggregata</name>
    <dbReference type="NCBI Taxonomy" id="2047720"/>
    <lineage>
        <taxon>Bacteria</taxon>
        <taxon>Pseudomonadati</taxon>
        <taxon>Pseudomonadota</taxon>
        <taxon>Alphaproteobacteria</taxon>
        <taxon>Hyphomicrobiales</taxon>
        <taxon>Aurantimonadaceae</taxon>
        <taxon>Aurantimonas</taxon>
    </lineage>
</organism>
<dbReference type="Pfam" id="PF07729">
    <property type="entry name" value="FCD"/>
    <property type="match status" value="1"/>
</dbReference>
<keyword evidence="6" id="KW-1185">Reference proteome</keyword>
<dbReference type="SMART" id="SM00895">
    <property type="entry name" value="FCD"/>
    <property type="match status" value="1"/>
</dbReference>
<sequence length="224" mass="24520">MSLADTRLDGPLARPALAVELTDRLRRIIMEGELAPGEKVPERLLTERFGVSRTPIREAIKVLAHEGFVTLLPNRGAVVAAQSLAELTELFPLVAVLEGLAGELAATHATDAEIVAISDDTVRLRAAYEDRDRPAYFTVNQAIHSAILAAARNPTLVQHHAILARRVYRARYQANLTPERWLAATAEHEAIAAALEARDSGRLGRLLREHLTHKLEALATSLTE</sequence>
<dbReference type="SUPFAM" id="SSF46785">
    <property type="entry name" value="Winged helix' DNA-binding domain"/>
    <property type="match status" value="1"/>
</dbReference>
<dbReference type="Pfam" id="PF00392">
    <property type="entry name" value="GntR"/>
    <property type="match status" value="1"/>
</dbReference>
<dbReference type="EMBL" id="JAAAMJ010000001">
    <property type="protein sequence ID" value="NDV85433.1"/>
    <property type="molecule type" value="Genomic_DNA"/>
</dbReference>
<keyword evidence="2" id="KW-0238">DNA-binding</keyword>
<evidence type="ECO:0000313" key="5">
    <source>
        <dbReference type="EMBL" id="NDV85433.1"/>
    </source>
</evidence>
<dbReference type="RefSeq" id="WP_163042164.1">
    <property type="nucleotide sequence ID" value="NZ_JAAAMJ010000001.1"/>
</dbReference>
<dbReference type="GO" id="GO:0003677">
    <property type="term" value="F:DNA binding"/>
    <property type="evidence" value="ECO:0007669"/>
    <property type="project" value="UniProtKB-KW"/>
</dbReference>
<evidence type="ECO:0000256" key="2">
    <source>
        <dbReference type="ARBA" id="ARBA00023125"/>
    </source>
</evidence>
<dbReference type="Gene3D" id="1.20.120.530">
    <property type="entry name" value="GntR ligand-binding domain-like"/>
    <property type="match status" value="1"/>
</dbReference>
<dbReference type="Gene3D" id="1.10.10.10">
    <property type="entry name" value="Winged helix-like DNA-binding domain superfamily/Winged helix DNA-binding domain"/>
    <property type="match status" value="1"/>
</dbReference>
<feature type="domain" description="HTH gntR-type" evidence="4">
    <location>
        <begin position="15"/>
        <end position="82"/>
    </location>
</feature>
<dbReference type="PRINTS" id="PR00035">
    <property type="entry name" value="HTHGNTR"/>
</dbReference>
<dbReference type="InterPro" id="IPR000524">
    <property type="entry name" value="Tscrpt_reg_HTH_GntR"/>
</dbReference>
<dbReference type="InterPro" id="IPR008920">
    <property type="entry name" value="TF_FadR/GntR_C"/>
</dbReference>
<protein>
    <submittedName>
        <fullName evidence="5">FCD domain-containing protein</fullName>
    </submittedName>
</protein>
<reference evidence="5 6" key="1">
    <citation type="submission" date="2020-01" db="EMBL/GenBank/DDBJ databases">
        <title>Genomes of bacteria type strains.</title>
        <authorList>
            <person name="Chen J."/>
            <person name="Zhu S."/>
            <person name="Chen J."/>
        </authorList>
    </citation>
    <scope>NUCLEOTIDE SEQUENCE [LARGE SCALE GENOMIC DNA]</scope>
    <source>
        <strain evidence="5 6">KCTC 52919</strain>
    </source>
</reference>
<evidence type="ECO:0000259" key="4">
    <source>
        <dbReference type="PROSITE" id="PS50949"/>
    </source>
</evidence>
<keyword evidence="3" id="KW-0804">Transcription</keyword>
<dbReference type="PANTHER" id="PTHR43537:SF50">
    <property type="entry name" value="TRANSCRIPTIONAL REGULATORY PROTEIN"/>
    <property type="match status" value="1"/>
</dbReference>
<dbReference type="InterPro" id="IPR036390">
    <property type="entry name" value="WH_DNA-bd_sf"/>
</dbReference>
<dbReference type="Proteomes" id="UP000476332">
    <property type="component" value="Unassembled WGS sequence"/>
</dbReference>
<dbReference type="InterPro" id="IPR036388">
    <property type="entry name" value="WH-like_DNA-bd_sf"/>
</dbReference>
<proteinExistence type="predicted"/>
<evidence type="ECO:0000256" key="3">
    <source>
        <dbReference type="ARBA" id="ARBA00023163"/>
    </source>
</evidence>
<dbReference type="PROSITE" id="PS50949">
    <property type="entry name" value="HTH_GNTR"/>
    <property type="match status" value="1"/>
</dbReference>
<dbReference type="SMART" id="SM00345">
    <property type="entry name" value="HTH_GNTR"/>
    <property type="match status" value="1"/>
</dbReference>
<dbReference type="SUPFAM" id="SSF48008">
    <property type="entry name" value="GntR ligand-binding domain-like"/>
    <property type="match status" value="1"/>
</dbReference>
<dbReference type="AlphaFoldDB" id="A0A6L9MC99"/>
<keyword evidence="1" id="KW-0805">Transcription regulation</keyword>
<dbReference type="InterPro" id="IPR011711">
    <property type="entry name" value="GntR_C"/>
</dbReference>
<dbReference type="PANTHER" id="PTHR43537">
    <property type="entry name" value="TRANSCRIPTIONAL REGULATOR, GNTR FAMILY"/>
    <property type="match status" value="1"/>
</dbReference>
<gene>
    <name evidence="5" type="ORF">GTW51_01835</name>
</gene>
<dbReference type="CDD" id="cd07377">
    <property type="entry name" value="WHTH_GntR"/>
    <property type="match status" value="1"/>
</dbReference>
<evidence type="ECO:0000256" key="1">
    <source>
        <dbReference type="ARBA" id="ARBA00023015"/>
    </source>
</evidence>
<name>A0A6L9MC99_9HYPH</name>
<accession>A0A6L9MC99</accession>